<evidence type="ECO:0000313" key="1">
    <source>
        <dbReference type="EMBL" id="KPC61952.1"/>
    </source>
</evidence>
<organism evidence="1 2">
    <name type="scientific">Streptomyces chattanoogensis</name>
    <dbReference type="NCBI Taxonomy" id="66876"/>
    <lineage>
        <taxon>Bacteria</taxon>
        <taxon>Bacillati</taxon>
        <taxon>Actinomycetota</taxon>
        <taxon>Actinomycetes</taxon>
        <taxon>Kitasatosporales</taxon>
        <taxon>Streptomycetaceae</taxon>
        <taxon>Streptomyces</taxon>
    </lineage>
</organism>
<dbReference type="EMBL" id="LGKG01000143">
    <property type="protein sequence ID" value="KPC61952.1"/>
    <property type="molecule type" value="Genomic_DNA"/>
</dbReference>
<keyword evidence="2" id="KW-1185">Reference proteome</keyword>
<evidence type="ECO:0000313" key="2">
    <source>
        <dbReference type="Proteomes" id="UP000037982"/>
    </source>
</evidence>
<dbReference type="AlphaFoldDB" id="A0A0N0GYL3"/>
<dbReference type="PATRIC" id="fig|66876.3.peg.4817"/>
<comment type="caution">
    <text evidence="1">The sequence shown here is derived from an EMBL/GenBank/DDBJ whole genome shotgun (WGS) entry which is preliminary data.</text>
</comment>
<dbReference type="Proteomes" id="UP000037982">
    <property type="component" value="Unassembled WGS sequence"/>
</dbReference>
<protein>
    <submittedName>
        <fullName evidence="1">Uncharacterized protein</fullName>
    </submittedName>
</protein>
<proteinExistence type="predicted"/>
<name>A0A0N0GYL3_9ACTN</name>
<reference evidence="2" key="1">
    <citation type="submission" date="2015-07" db="EMBL/GenBank/DDBJ databases">
        <authorList>
            <person name="Ju K.-S."/>
            <person name="Doroghazi J.R."/>
            <person name="Metcalf W.W."/>
        </authorList>
    </citation>
    <scope>NUCLEOTIDE SEQUENCE [LARGE SCALE GENOMIC DNA]</scope>
    <source>
        <strain evidence="2">NRRL ISP-5002</strain>
    </source>
</reference>
<accession>A0A0N0GYL3</accession>
<gene>
    <name evidence="1" type="ORF">ADL29_22015</name>
</gene>
<sequence length="105" mass="12325">MWPGVTQAALRACRMFLRRPGRYLMLVPAECGCPGCEIADDVAIARDALETVLHRLSPRARVELGRVVNRLDAELRRRTLPDPNAWRNPWRAHGRWWHQRLYERQ</sequence>